<gene>
    <name evidence="2" type="ORF">SGM_2246</name>
</gene>
<sequence>MSERRDQDWTAMTPGDFDRDAPLCLNVGTGPTPVPAEPDEYGTAPLFGDEAPMRRAAPRPAGRRGARDPRGRQGRLF</sequence>
<protein>
    <submittedName>
        <fullName evidence="2">Uncharacterized protein</fullName>
    </submittedName>
</protein>
<dbReference type="eggNOG" id="ENOG5032FE7">
    <property type="taxonomic scope" value="Bacteria"/>
</dbReference>
<evidence type="ECO:0000313" key="3">
    <source>
        <dbReference type="Proteomes" id="UP000003022"/>
    </source>
</evidence>
<dbReference type="STRING" id="996637.SGM_2246"/>
<evidence type="ECO:0000313" key="2">
    <source>
        <dbReference type="EMBL" id="EGG47322.1"/>
    </source>
</evidence>
<keyword evidence="3" id="KW-1185">Reference proteome</keyword>
<accession>F3NGI2</accession>
<feature type="region of interest" description="Disordered" evidence="1">
    <location>
        <begin position="1"/>
        <end position="77"/>
    </location>
</feature>
<reference evidence="2 3" key="1">
    <citation type="journal article" date="2011" name="J. Bacteriol.">
        <title>Draft genome sequence of the marine bacterium Streptomyces griseoaurantiacus M045, which produces novel manumycin-type antibiotics with a pABA core component.</title>
        <authorList>
            <person name="Li F."/>
            <person name="Jiang P."/>
            <person name="Zheng H."/>
            <person name="Wang S."/>
            <person name="Zhao G."/>
            <person name="Qin S."/>
            <person name="Liu Z."/>
        </authorList>
    </citation>
    <scope>NUCLEOTIDE SEQUENCE [LARGE SCALE GENOMIC DNA]</scope>
    <source>
        <strain evidence="2 3">M045</strain>
    </source>
</reference>
<dbReference type="AlphaFoldDB" id="F3NGI2"/>
<dbReference type="RefSeq" id="WP_006139917.1">
    <property type="nucleotide sequence ID" value="NZ_AEYX01000032.1"/>
</dbReference>
<comment type="caution">
    <text evidence="2">The sequence shown here is derived from an EMBL/GenBank/DDBJ whole genome shotgun (WGS) entry which is preliminary data.</text>
</comment>
<dbReference type="EMBL" id="AEYX01000032">
    <property type="protein sequence ID" value="EGG47322.1"/>
    <property type="molecule type" value="Genomic_DNA"/>
</dbReference>
<dbReference type="Proteomes" id="UP000003022">
    <property type="component" value="Unassembled WGS sequence"/>
</dbReference>
<proteinExistence type="predicted"/>
<organism evidence="2 3">
    <name type="scientific">Streptomyces griseoaurantiacus M045</name>
    <dbReference type="NCBI Taxonomy" id="996637"/>
    <lineage>
        <taxon>Bacteria</taxon>
        <taxon>Bacillati</taxon>
        <taxon>Actinomycetota</taxon>
        <taxon>Actinomycetes</taxon>
        <taxon>Kitasatosporales</taxon>
        <taxon>Streptomycetaceae</taxon>
        <taxon>Streptomyces</taxon>
        <taxon>Streptomyces aurantiacus group</taxon>
    </lineage>
</organism>
<name>F3NGI2_9ACTN</name>
<evidence type="ECO:0000256" key="1">
    <source>
        <dbReference type="SAM" id="MobiDB-lite"/>
    </source>
</evidence>